<dbReference type="PANTHER" id="PTHR11066">
    <property type="entry name" value="ACYL-COA THIOESTERASE"/>
    <property type="match status" value="1"/>
</dbReference>
<comment type="similarity">
    <text evidence="1">Belongs to the C/M/P thioester hydrolase family.</text>
</comment>
<dbReference type="PANTHER" id="PTHR11066:SF34">
    <property type="entry name" value="ACYL-COENZYME A THIOESTERASE 8"/>
    <property type="match status" value="1"/>
</dbReference>
<feature type="region of interest" description="Disordered" evidence="3">
    <location>
        <begin position="122"/>
        <end position="158"/>
    </location>
</feature>
<dbReference type="GO" id="GO:0047617">
    <property type="term" value="F:fatty acyl-CoA hydrolase activity"/>
    <property type="evidence" value="ECO:0007669"/>
    <property type="project" value="InterPro"/>
</dbReference>
<keyword evidence="2" id="KW-0378">Hydrolase</keyword>
<feature type="domain" description="Acyl-CoA thioesterase-like C-terminal" evidence="5">
    <location>
        <begin position="279"/>
        <end position="347"/>
    </location>
</feature>
<reference evidence="6" key="2">
    <citation type="journal article" date="2022" name="Elife">
        <title>Obligate sexual reproduction of a homothallic fungus closely related to the Cryptococcus pathogenic species complex.</title>
        <authorList>
            <person name="Passer A.R."/>
            <person name="Clancey S.A."/>
            <person name="Shea T."/>
            <person name="David-Palma M."/>
            <person name="Averette A.F."/>
            <person name="Boekhout T."/>
            <person name="Porcel B.M."/>
            <person name="Nowrousian M."/>
            <person name="Cuomo C.A."/>
            <person name="Sun S."/>
            <person name="Heitman J."/>
            <person name="Coelho M.A."/>
        </authorList>
    </citation>
    <scope>NUCLEOTIDE SEQUENCE</scope>
    <source>
        <strain evidence="6">CBS 7841</strain>
    </source>
</reference>
<dbReference type="EMBL" id="CP143785">
    <property type="protein sequence ID" value="WVN86459.1"/>
    <property type="molecule type" value="Genomic_DNA"/>
</dbReference>
<dbReference type="SUPFAM" id="SSF54637">
    <property type="entry name" value="Thioesterase/thiol ester dehydrase-isomerase"/>
    <property type="match status" value="2"/>
</dbReference>
<dbReference type="Gene3D" id="2.40.160.210">
    <property type="entry name" value="Acyl-CoA thioesterase, double hotdog domain"/>
    <property type="match status" value="1"/>
</dbReference>
<dbReference type="GeneID" id="91085836"/>
<dbReference type="InterPro" id="IPR049449">
    <property type="entry name" value="TesB_ACOT8-like_N"/>
</dbReference>
<dbReference type="AlphaFoldDB" id="A0AAJ8JQB5"/>
<dbReference type="GO" id="GO:0006637">
    <property type="term" value="P:acyl-CoA metabolic process"/>
    <property type="evidence" value="ECO:0007669"/>
    <property type="project" value="InterPro"/>
</dbReference>
<reference evidence="6" key="1">
    <citation type="submission" date="2016-06" db="EMBL/GenBank/DDBJ databases">
        <authorList>
            <person name="Cuomo C."/>
            <person name="Litvintseva A."/>
            <person name="Heitman J."/>
            <person name="Chen Y."/>
            <person name="Sun S."/>
            <person name="Springer D."/>
            <person name="Dromer F."/>
            <person name="Young S."/>
            <person name="Zeng Q."/>
            <person name="Chapman S."/>
            <person name="Gujja S."/>
            <person name="Saif S."/>
            <person name="Birren B."/>
        </authorList>
    </citation>
    <scope>NUCLEOTIDE SEQUENCE</scope>
    <source>
        <strain evidence="6">CBS 7841</strain>
    </source>
</reference>
<dbReference type="CDD" id="cd03445">
    <property type="entry name" value="Thioesterase_II_repeat2"/>
    <property type="match status" value="1"/>
</dbReference>
<dbReference type="Pfam" id="PF13622">
    <property type="entry name" value="4HBT_3"/>
    <property type="match status" value="1"/>
</dbReference>
<accession>A0AAJ8JQB5</accession>
<organism evidence="6 7">
    <name type="scientific">Cryptococcus depauperatus CBS 7841</name>
    <dbReference type="NCBI Taxonomy" id="1295531"/>
    <lineage>
        <taxon>Eukaryota</taxon>
        <taxon>Fungi</taxon>
        <taxon>Dikarya</taxon>
        <taxon>Basidiomycota</taxon>
        <taxon>Agaricomycotina</taxon>
        <taxon>Tremellomycetes</taxon>
        <taxon>Tremellales</taxon>
        <taxon>Cryptococcaceae</taxon>
        <taxon>Cryptococcus</taxon>
    </lineage>
</organism>
<dbReference type="GO" id="GO:0009062">
    <property type="term" value="P:fatty acid catabolic process"/>
    <property type="evidence" value="ECO:0007669"/>
    <property type="project" value="TreeGrafter"/>
</dbReference>
<dbReference type="InterPro" id="IPR003703">
    <property type="entry name" value="Acyl_CoA_thio"/>
</dbReference>
<evidence type="ECO:0000313" key="6">
    <source>
        <dbReference type="EMBL" id="WVN86459.1"/>
    </source>
</evidence>
<reference evidence="6" key="3">
    <citation type="submission" date="2024-01" db="EMBL/GenBank/DDBJ databases">
        <authorList>
            <person name="Coelho M.A."/>
            <person name="David-Palma M."/>
            <person name="Shea T."/>
            <person name="Sun S."/>
            <person name="Cuomo C.A."/>
            <person name="Heitman J."/>
        </authorList>
    </citation>
    <scope>NUCLEOTIDE SEQUENCE</scope>
    <source>
        <strain evidence="6">CBS 7841</strain>
    </source>
</reference>
<sequence length="374" mass="42023">MPSIPNSNMSLTKQIGVFLHPSKPATFIPHDSWMPTGARGLYGGLIVSQSLLSSLGTVPEGFTLQSAHCYFLNRATLEGGIEYEVEDLAVGRTFIRKLVKGKQNGKLFFIIMTSYELRRKQHEPPSNFPIDSDRDRTRVSNSLTAASQPWDEDSSGANGRYSQVKTRFQVPFPQNLLPWDKCEDNNVFLRKLLQEKTKEELGWKWRWFSTWSSTDGMPSSTAVARKVTGVSSSPQYYLDGLPTTRMVWHHPRIETEEVLNEETYKFVGTAARSVGLNASSEPQLGMIASLDHTIHFYPFPQGLDYRKPVLHVMESQVADTKSERAVCRGRVYSSDGHLLAVTSQEGLFRARRVGETKNGCIESGLDEEDLLAKL</sequence>
<protein>
    <submittedName>
        <fullName evidence="6">Acyl-CoA thioesterase II</fullName>
    </submittedName>
</protein>
<evidence type="ECO:0000259" key="4">
    <source>
        <dbReference type="Pfam" id="PF13622"/>
    </source>
</evidence>
<dbReference type="GO" id="GO:0005782">
    <property type="term" value="C:peroxisomal matrix"/>
    <property type="evidence" value="ECO:0007669"/>
    <property type="project" value="UniProtKB-SubCell"/>
</dbReference>
<dbReference type="Pfam" id="PF20789">
    <property type="entry name" value="4HBT_3C"/>
    <property type="match status" value="1"/>
</dbReference>
<gene>
    <name evidence="6" type="ORF">L203_101623</name>
</gene>
<evidence type="ECO:0000256" key="1">
    <source>
        <dbReference type="ARBA" id="ARBA00006538"/>
    </source>
</evidence>
<dbReference type="InterPro" id="IPR042171">
    <property type="entry name" value="Acyl-CoA_hotdog"/>
</dbReference>
<dbReference type="KEGG" id="cdep:91085836"/>
<feature type="domain" description="Acyl-CoA thioesterase-like N-terminal HotDog" evidence="4">
    <location>
        <begin position="31"/>
        <end position="107"/>
    </location>
</feature>
<evidence type="ECO:0000313" key="7">
    <source>
        <dbReference type="Proteomes" id="UP000094043"/>
    </source>
</evidence>
<evidence type="ECO:0000256" key="2">
    <source>
        <dbReference type="ARBA" id="ARBA00022801"/>
    </source>
</evidence>
<dbReference type="RefSeq" id="XP_066067159.1">
    <property type="nucleotide sequence ID" value="XM_066211062.1"/>
</dbReference>
<evidence type="ECO:0000256" key="3">
    <source>
        <dbReference type="SAM" id="MobiDB-lite"/>
    </source>
</evidence>
<dbReference type="InterPro" id="IPR049450">
    <property type="entry name" value="ACOT8-like_C"/>
</dbReference>
<proteinExistence type="inferred from homology"/>
<keyword evidence="7" id="KW-1185">Reference proteome</keyword>
<name>A0AAJ8JQB5_9TREE</name>
<dbReference type="Proteomes" id="UP000094043">
    <property type="component" value="Chromosome 2"/>
</dbReference>
<dbReference type="InterPro" id="IPR029069">
    <property type="entry name" value="HotDog_dom_sf"/>
</dbReference>
<dbReference type="CDD" id="cd03444">
    <property type="entry name" value="Thioesterase_II_repeat1"/>
    <property type="match status" value="1"/>
</dbReference>
<evidence type="ECO:0000259" key="5">
    <source>
        <dbReference type="Pfam" id="PF20789"/>
    </source>
</evidence>